<dbReference type="Proteomes" id="UP001596233">
    <property type="component" value="Unassembled WGS sequence"/>
</dbReference>
<dbReference type="Pfam" id="PF07195">
    <property type="entry name" value="FliD_C"/>
    <property type="match status" value="1"/>
</dbReference>
<evidence type="ECO:0000256" key="3">
    <source>
        <dbReference type="ARBA" id="ARBA00023054"/>
    </source>
</evidence>
<keyword evidence="4 5" id="KW-0975">Bacterial flagellum</keyword>
<sequence length="482" mass="52261">MGISITGLSGFDTAQMVNDLMALERIPYKNLESKKTNLRSEQNVFRNINTAFSTFSTALTNLRYAADWNKLKATSSSNAVSVSSSLNVTPATYDLNVKQLATKNVVEIDASHMLDQVNAAIADPAKELKIGNYTFTEDDLNAIAELDGDEAQLKKLAQIINSKTNTEDGSNATASVLKTSSDGNFKLILNSKNTGEGPENAVSFTLGTTNIIDDSHASVINKAGKDAIVDVNGVTVTRSSNTFNDLAEEGLTFTLNSVGESKVTVGQDVDAIVKNVKSFVDAYNNLISLVKTNLSKPADDSKMNPLQGDSLLKRIDSQLYSIFNSIVDTSGGKAWMEQIGLSIDKGVGKASLMTGKITFDEAAFKDALVANPQKVIDLFAKNERAADPDNGIKADPGGIITQFTSIMSSYTSTVNGMLSNKITGYDSEIKMIDDRLDHMDRRLQMTEARLKLQFSTMETMLSTLNNQKDWLTSQLESLNKSK</sequence>
<dbReference type="RefSeq" id="WP_379237909.1">
    <property type="nucleotide sequence ID" value="NZ_JBHSTE010000008.1"/>
</dbReference>
<evidence type="ECO:0000259" key="7">
    <source>
        <dbReference type="Pfam" id="PF07195"/>
    </source>
</evidence>
<keyword evidence="3" id="KW-0175">Coiled coil</keyword>
<reference evidence="9" key="1">
    <citation type="journal article" date="2019" name="Int. J. Syst. Evol. Microbiol.">
        <title>The Global Catalogue of Microorganisms (GCM) 10K type strain sequencing project: providing services to taxonomists for standard genome sequencing and annotation.</title>
        <authorList>
            <consortium name="The Broad Institute Genomics Platform"/>
            <consortium name="The Broad Institute Genome Sequencing Center for Infectious Disease"/>
            <person name="Wu L."/>
            <person name="Ma J."/>
        </authorList>
    </citation>
    <scope>NUCLEOTIDE SEQUENCE [LARGE SCALE GENOMIC DNA]</scope>
    <source>
        <strain evidence="9">PCU 280</strain>
    </source>
</reference>
<comment type="caution">
    <text evidence="8">The sequence shown here is derived from an EMBL/GenBank/DDBJ whole genome shotgun (WGS) entry which is preliminary data.</text>
</comment>
<name>A0ABW1VBN4_9BACL</name>
<evidence type="ECO:0000259" key="6">
    <source>
        <dbReference type="Pfam" id="PF02465"/>
    </source>
</evidence>
<comment type="function">
    <text evidence="5">Required for morphogenesis and for the elongation of the flagellar filament by facilitating polymerization of the flagellin monomers at the tip of growing filament. Forms a capping structure, which prevents flagellin subunits (transported through the central channel of the flagellum) from leaking out without polymerization at the distal end.</text>
</comment>
<evidence type="ECO:0000256" key="4">
    <source>
        <dbReference type="ARBA" id="ARBA00023143"/>
    </source>
</evidence>
<organism evidence="8 9">
    <name type="scientific">Paenibacillus septentrionalis</name>
    <dbReference type="NCBI Taxonomy" id="429342"/>
    <lineage>
        <taxon>Bacteria</taxon>
        <taxon>Bacillati</taxon>
        <taxon>Bacillota</taxon>
        <taxon>Bacilli</taxon>
        <taxon>Bacillales</taxon>
        <taxon>Paenibacillaceae</taxon>
        <taxon>Paenibacillus</taxon>
    </lineage>
</organism>
<evidence type="ECO:0000256" key="5">
    <source>
        <dbReference type="RuleBase" id="RU362066"/>
    </source>
</evidence>
<evidence type="ECO:0000256" key="1">
    <source>
        <dbReference type="ARBA" id="ARBA00009764"/>
    </source>
</evidence>
<dbReference type="InterPro" id="IPR003481">
    <property type="entry name" value="FliD_N"/>
</dbReference>
<proteinExistence type="inferred from homology"/>
<keyword evidence="8" id="KW-0969">Cilium</keyword>
<feature type="domain" description="Flagellar hook-associated protein 2 C-terminal" evidence="7">
    <location>
        <begin position="224"/>
        <end position="466"/>
    </location>
</feature>
<comment type="similarity">
    <text evidence="1 5">Belongs to the FliD family.</text>
</comment>
<keyword evidence="8" id="KW-0282">Flagellum</keyword>
<dbReference type="EMBL" id="JBHSTE010000008">
    <property type="protein sequence ID" value="MFC6334900.1"/>
    <property type="molecule type" value="Genomic_DNA"/>
</dbReference>
<accession>A0ABW1VBN4</accession>
<dbReference type="InterPro" id="IPR040026">
    <property type="entry name" value="FliD"/>
</dbReference>
<evidence type="ECO:0000256" key="2">
    <source>
        <dbReference type="ARBA" id="ARBA00011255"/>
    </source>
</evidence>
<evidence type="ECO:0000313" key="9">
    <source>
        <dbReference type="Proteomes" id="UP001596233"/>
    </source>
</evidence>
<gene>
    <name evidence="8" type="primary">fliD</name>
    <name evidence="8" type="ORF">ACFP56_19900</name>
</gene>
<keyword evidence="5" id="KW-0964">Secreted</keyword>
<keyword evidence="9" id="KW-1185">Reference proteome</keyword>
<keyword evidence="8" id="KW-0966">Cell projection</keyword>
<comment type="subcellular location">
    <subcellularLocation>
        <location evidence="5">Secreted</location>
    </subcellularLocation>
    <subcellularLocation>
        <location evidence="5">Bacterial flagellum</location>
    </subcellularLocation>
</comment>
<evidence type="ECO:0000313" key="8">
    <source>
        <dbReference type="EMBL" id="MFC6334900.1"/>
    </source>
</evidence>
<dbReference type="Pfam" id="PF02465">
    <property type="entry name" value="FliD_N"/>
    <property type="match status" value="1"/>
</dbReference>
<dbReference type="PANTHER" id="PTHR30288">
    <property type="entry name" value="FLAGELLAR CAP/ASSEMBLY PROTEIN FLID"/>
    <property type="match status" value="1"/>
</dbReference>
<protein>
    <recommendedName>
        <fullName evidence="5">Flagellar hook-associated protein 2</fullName>
        <shortName evidence="5">HAP2</shortName>
    </recommendedName>
    <alternativeName>
        <fullName evidence="5">Flagellar cap protein</fullName>
    </alternativeName>
</protein>
<dbReference type="PANTHER" id="PTHR30288:SF0">
    <property type="entry name" value="FLAGELLAR HOOK-ASSOCIATED PROTEIN 2"/>
    <property type="match status" value="1"/>
</dbReference>
<dbReference type="InterPro" id="IPR010809">
    <property type="entry name" value="FliD_C"/>
</dbReference>
<feature type="domain" description="Flagellar hook-associated protein 2 N-terminal" evidence="6">
    <location>
        <begin position="9"/>
        <end position="103"/>
    </location>
</feature>
<comment type="subunit">
    <text evidence="2 5">Homopentamer.</text>
</comment>